<protein>
    <submittedName>
        <fullName evidence="2">Uncharacterized protein</fullName>
    </submittedName>
</protein>
<comment type="caution">
    <text evidence="2">The sequence shown here is derived from an EMBL/GenBank/DDBJ whole genome shotgun (WGS) entry which is preliminary data.</text>
</comment>
<gene>
    <name evidence="2" type="ORF">HYH03_016196</name>
</gene>
<dbReference type="Proteomes" id="UP000612055">
    <property type="component" value="Unassembled WGS sequence"/>
</dbReference>
<proteinExistence type="predicted"/>
<evidence type="ECO:0000313" key="3">
    <source>
        <dbReference type="Proteomes" id="UP000612055"/>
    </source>
</evidence>
<dbReference type="EMBL" id="JAEHOE010000136">
    <property type="protein sequence ID" value="KAG2485100.1"/>
    <property type="molecule type" value="Genomic_DNA"/>
</dbReference>
<dbReference type="AlphaFoldDB" id="A0A835XKJ9"/>
<feature type="transmembrane region" description="Helical" evidence="1">
    <location>
        <begin position="52"/>
        <end position="71"/>
    </location>
</feature>
<accession>A0A835XKJ9</accession>
<evidence type="ECO:0000313" key="2">
    <source>
        <dbReference type="EMBL" id="KAG2485100.1"/>
    </source>
</evidence>
<keyword evidence="1" id="KW-1133">Transmembrane helix</keyword>
<dbReference type="OrthoDB" id="521506at2759"/>
<name>A0A835XKJ9_9CHLO</name>
<reference evidence="2" key="1">
    <citation type="journal article" date="2020" name="bioRxiv">
        <title>Comparative genomics of Chlamydomonas.</title>
        <authorList>
            <person name="Craig R.J."/>
            <person name="Hasan A.R."/>
            <person name="Ness R.W."/>
            <person name="Keightley P.D."/>
        </authorList>
    </citation>
    <scope>NUCLEOTIDE SEQUENCE</scope>
    <source>
        <strain evidence="2">CCAP 11/70</strain>
    </source>
</reference>
<keyword evidence="3" id="KW-1185">Reference proteome</keyword>
<evidence type="ECO:0000256" key="1">
    <source>
        <dbReference type="SAM" id="Phobius"/>
    </source>
</evidence>
<keyword evidence="1" id="KW-0812">Transmembrane</keyword>
<sequence length="125" mass="13903">MQALRRATAQALPGLRRMASAAETTQDKIWAPYMPVAQPTAEAAKKAVNKEMVGFMLLGPVGVAFMLYDYVIGLEEEHHVTIPPYPWMRIRRVAGMPWGEDGLFEGHPRVATEWPPAEGTPAKHH</sequence>
<keyword evidence="1" id="KW-0472">Membrane</keyword>
<organism evidence="2 3">
    <name type="scientific">Edaphochlamys debaryana</name>
    <dbReference type="NCBI Taxonomy" id="47281"/>
    <lineage>
        <taxon>Eukaryota</taxon>
        <taxon>Viridiplantae</taxon>
        <taxon>Chlorophyta</taxon>
        <taxon>core chlorophytes</taxon>
        <taxon>Chlorophyceae</taxon>
        <taxon>CS clade</taxon>
        <taxon>Chlamydomonadales</taxon>
        <taxon>Chlamydomonadales incertae sedis</taxon>
        <taxon>Edaphochlamys</taxon>
    </lineage>
</organism>